<dbReference type="RefSeq" id="WP_344696496.1">
    <property type="nucleotide sequence ID" value="NZ_BAABBR010000001.1"/>
</dbReference>
<name>A0ABP7U4Z5_9SPHN</name>
<sequence length="179" mass="18047">MVRKTRLVASALFVVATASACGGGGSKSEDSSTTASTANTPAASPAAPANTAAPAATAAAAPAPDDTATVSGAKLADFTGDAAKGEAVFIQCKTCHVTDAGVNRIGPSLHGIVGRHSGEIAGYAYSAANKNSGITWTAEKLFQYLENPQRVVPGTKMAFAGIQDPQKRADLIAWLGTQK</sequence>
<keyword evidence="3 6" id="KW-0479">Metal-binding</keyword>
<keyword evidence="1" id="KW-0813">Transport</keyword>
<dbReference type="EMBL" id="BAABBR010000001">
    <property type="protein sequence ID" value="GAA4036142.1"/>
    <property type="molecule type" value="Genomic_DNA"/>
</dbReference>
<accession>A0ABP7U4Z5</accession>
<evidence type="ECO:0000256" key="1">
    <source>
        <dbReference type="ARBA" id="ARBA00022448"/>
    </source>
</evidence>
<evidence type="ECO:0000259" key="9">
    <source>
        <dbReference type="PROSITE" id="PS51007"/>
    </source>
</evidence>
<dbReference type="PANTHER" id="PTHR11961">
    <property type="entry name" value="CYTOCHROME C"/>
    <property type="match status" value="1"/>
</dbReference>
<feature type="domain" description="Cytochrome c" evidence="9">
    <location>
        <begin position="80"/>
        <end position="179"/>
    </location>
</feature>
<evidence type="ECO:0000313" key="11">
    <source>
        <dbReference type="Proteomes" id="UP001424459"/>
    </source>
</evidence>
<evidence type="ECO:0000256" key="6">
    <source>
        <dbReference type="PROSITE-ProRule" id="PRU00433"/>
    </source>
</evidence>
<feature type="compositionally biased region" description="Low complexity" evidence="7">
    <location>
        <begin position="31"/>
        <end position="66"/>
    </location>
</feature>
<keyword evidence="5 6" id="KW-0408">Iron</keyword>
<evidence type="ECO:0000256" key="5">
    <source>
        <dbReference type="ARBA" id="ARBA00023004"/>
    </source>
</evidence>
<dbReference type="InterPro" id="IPR036909">
    <property type="entry name" value="Cyt_c-like_dom_sf"/>
</dbReference>
<evidence type="ECO:0000256" key="8">
    <source>
        <dbReference type="SAM" id="SignalP"/>
    </source>
</evidence>
<keyword evidence="8" id="KW-0732">Signal</keyword>
<protein>
    <recommendedName>
        <fullName evidence="9">Cytochrome c domain-containing protein</fullName>
    </recommendedName>
</protein>
<dbReference type="PRINTS" id="PR00604">
    <property type="entry name" value="CYTCHRMECIAB"/>
</dbReference>
<organism evidence="10 11">
    <name type="scientific">Sphingomonas rosea</name>
    <dbReference type="NCBI Taxonomy" id="335605"/>
    <lineage>
        <taxon>Bacteria</taxon>
        <taxon>Pseudomonadati</taxon>
        <taxon>Pseudomonadota</taxon>
        <taxon>Alphaproteobacteria</taxon>
        <taxon>Sphingomonadales</taxon>
        <taxon>Sphingomonadaceae</taxon>
        <taxon>Sphingomonas</taxon>
    </lineage>
</organism>
<dbReference type="PROSITE" id="PS51007">
    <property type="entry name" value="CYTC"/>
    <property type="match status" value="1"/>
</dbReference>
<evidence type="ECO:0000256" key="4">
    <source>
        <dbReference type="ARBA" id="ARBA00022982"/>
    </source>
</evidence>
<feature type="signal peptide" evidence="8">
    <location>
        <begin position="1"/>
        <end position="20"/>
    </location>
</feature>
<dbReference type="Proteomes" id="UP001424459">
    <property type="component" value="Unassembled WGS sequence"/>
</dbReference>
<reference evidence="11" key="1">
    <citation type="journal article" date="2019" name="Int. J. Syst. Evol. Microbiol.">
        <title>The Global Catalogue of Microorganisms (GCM) 10K type strain sequencing project: providing services to taxonomists for standard genome sequencing and annotation.</title>
        <authorList>
            <consortium name="The Broad Institute Genomics Platform"/>
            <consortium name="The Broad Institute Genome Sequencing Center for Infectious Disease"/>
            <person name="Wu L."/>
            <person name="Ma J."/>
        </authorList>
    </citation>
    <scope>NUCLEOTIDE SEQUENCE [LARGE SCALE GENOMIC DNA]</scope>
    <source>
        <strain evidence="11">JCM 17564</strain>
    </source>
</reference>
<dbReference type="Gene3D" id="1.10.760.10">
    <property type="entry name" value="Cytochrome c-like domain"/>
    <property type="match status" value="1"/>
</dbReference>
<keyword evidence="4" id="KW-0249">Electron transport</keyword>
<dbReference type="InterPro" id="IPR002327">
    <property type="entry name" value="Cyt_c_1A/1B"/>
</dbReference>
<dbReference type="PROSITE" id="PS51257">
    <property type="entry name" value="PROKAR_LIPOPROTEIN"/>
    <property type="match status" value="1"/>
</dbReference>
<keyword evidence="2 6" id="KW-0349">Heme</keyword>
<evidence type="ECO:0000256" key="3">
    <source>
        <dbReference type="ARBA" id="ARBA00022723"/>
    </source>
</evidence>
<evidence type="ECO:0000313" key="10">
    <source>
        <dbReference type="EMBL" id="GAA4036142.1"/>
    </source>
</evidence>
<evidence type="ECO:0000256" key="2">
    <source>
        <dbReference type="ARBA" id="ARBA00022617"/>
    </source>
</evidence>
<comment type="caution">
    <text evidence="10">The sequence shown here is derived from an EMBL/GenBank/DDBJ whole genome shotgun (WGS) entry which is preliminary data.</text>
</comment>
<dbReference type="Pfam" id="PF00034">
    <property type="entry name" value="Cytochrom_C"/>
    <property type="match status" value="1"/>
</dbReference>
<feature type="chain" id="PRO_5046375422" description="Cytochrome c domain-containing protein" evidence="8">
    <location>
        <begin position="21"/>
        <end position="179"/>
    </location>
</feature>
<gene>
    <name evidence="10" type="ORF">GCM10022281_15810</name>
</gene>
<evidence type="ECO:0000256" key="7">
    <source>
        <dbReference type="SAM" id="MobiDB-lite"/>
    </source>
</evidence>
<dbReference type="SUPFAM" id="SSF46626">
    <property type="entry name" value="Cytochrome c"/>
    <property type="match status" value="1"/>
</dbReference>
<feature type="region of interest" description="Disordered" evidence="7">
    <location>
        <begin position="21"/>
        <end position="66"/>
    </location>
</feature>
<dbReference type="InterPro" id="IPR009056">
    <property type="entry name" value="Cyt_c-like_dom"/>
</dbReference>
<keyword evidence="11" id="KW-1185">Reference proteome</keyword>
<proteinExistence type="predicted"/>